<evidence type="ECO:0000313" key="2">
    <source>
        <dbReference type="EMBL" id="ULT97520.1"/>
    </source>
</evidence>
<feature type="compositionally biased region" description="Acidic residues" evidence="1">
    <location>
        <begin position="22"/>
        <end position="31"/>
    </location>
</feature>
<evidence type="ECO:0000313" key="3">
    <source>
        <dbReference type="Proteomes" id="UP000827892"/>
    </source>
</evidence>
<dbReference type="EMBL" id="CP090894">
    <property type="protein sequence ID" value="ULT97520.1"/>
    <property type="molecule type" value="Genomic_DNA"/>
</dbReference>
<protein>
    <submittedName>
        <fullName evidence="2">Uncharacterized protein</fullName>
    </submittedName>
</protein>
<sequence>MKIVKFENQTDVSDGENKVVEMSDEEQQAADDDSHMEQQGGSHVTILKVRRDDDHEDFKDHLKTVRLIVDLLDGIVNDPHGPENFGDMLESLSTHQNWILVNLSDHKNQRGEYCAIHGADDTVEQISLGTPESGAGNRHQVSDSLDRKRKKKKSVQHQGRDGEQLFWTMSSTS</sequence>
<accession>A0AAE9AEJ5</accession>
<evidence type="ECO:0000256" key="1">
    <source>
        <dbReference type="SAM" id="MobiDB-lite"/>
    </source>
</evidence>
<feature type="region of interest" description="Disordered" evidence="1">
    <location>
        <begin position="128"/>
        <end position="173"/>
    </location>
</feature>
<feature type="region of interest" description="Disordered" evidence="1">
    <location>
        <begin position="1"/>
        <end position="41"/>
    </location>
</feature>
<dbReference type="AlphaFoldDB" id="A0AAE9AEJ5"/>
<gene>
    <name evidence="2" type="ORF">L3Y34_005380</name>
</gene>
<dbReference type="Proteomes" id="UP000827892">
    <property type="component" value="Chromosome IV"/>
</dbReference>
<organism evidence="2 3">
    <name type="scientific">Caenorhabditis briggsae</name>
    <dbReference type="NCBI Taxonomy" id="6238"/>
    <lineage>
        <taxon>Eukaryota</taxon>
        <taxon>Metazoa</taxon>
        <taxon>Ecdysozoa</taxon>
        <taxon>Nematoda</taxon>
        <taxon>Chromadorea</taxon>
        <taxon>Rhabditida</taxon>
        <taxon>Rhabditina</taxon>
        <taxon>Rhabditomorpha</taxon>
        <taxon>Rhabditoidea</taxon>
        <taxon>Rhabditidae</taxon>
        <taxon>Peloderinae</taxon>
        <taxon>Caenorhabditis</taxon>
    </lineage>
</organism>
<reference evidence="2 3" key="1">
    <citation type="submission" date="2022-05" db="EMBL/GenBank/DDBJ databases">
        <title>Chromosome-level reference genomes for two strains of Caenorhabditis briggsae: an improved platform for comparative genomics.</title>
        <authorList>
            <person name="Stevens L."/>
            <person name="Andersen E.C."/>
        </authorList>
    </citation>
    <scope>NUCLEOTIDE SEQUENCE [LARGE SCALE GENOMIC DNA]</scope>
    <source>
        <strain evidence="2">QX1410_ONT</strain>
        <tissue evidence="2">Whole-organism</tissue>
    </source>
</reference>
<name>A0AAE9AEJ5_CAEBR</name>
<proteinExistence type="predicted"/>